<dbReference type="EMBL" id="ASPP01041339">
    <property type="protein sequence ID" value="ETO00333.1"/>
    <property type="molecule type" value="Genomic_DNA"/>
</dbReference>
<comment type="caution">
    <text evidence="6">The sequence shown here is derived from an EMBL/GenBank/DDBJ whole genome shotgun (WGS) entry which is preliminary data.</text>
</comment>
<dbReference type="OrthoDB" id="1918685at2759"/>
<dbReference type="Gene3D" id="2.40.50.40">
    <property type="match status" value="1"/>
</dbReference>
<evidence type="ECO:0000313" key="7">
    <source>
        <dbReference type="Proteomes" id="UP000023152"/>
    </source>
</evidence>
<dbReference type="Pfam" id="PF00385">
    <property type="entry name" value="Chromo"/>
    <property type="match status" value="1"/>
</dbReference>
<accession>X6LEA5</accession>
<protein>
    <submittedName>
        <fullName evidence="6">Fibrinogen and fibronectin</fullName>
    </submittedName>
</protein>
<dbReference type="InterPro" id="IPR000953">
    <property type="entry name" value="Chromo/chromo_shadow_dom"/>
</dbReference>
<keyword evidence="7" id="KW-1185">Reference proteome</keyword>
<dbReference type="AlphaFoldDB" id="X6LEA5"/>
<dbReference type="InterPro" id="IPR023780">
    <property type="entry name" value="Chromo_domain"/>
</dbReference>
<dbReference type="InterPro" id="IPR019786">
    <property type="entry name" value="Zinc_finger_PHD-type_CS"/>
</dbReference>
<keyword evidence="1" id="KW-0479">Metal-binding</keyword>
<dbReference type="GO" id="GO:0008270">
    <property type="term" value="F:zinc ion binding"/>
    <property type="evidence" value="ECO:0007669"/>
    <property type="project" value="UniProtKB-KW"/>
</dbReference>
<evidence type="ECO:0000313" key="6">
    <source>
        <dbReference type="EMBL" id="ETO00333.1"/>
    </source>
</evidence>
<dbReference type="Gene3D" id="3.30.40.10">
    <property type="entry name" value="Zinc/RING finger domain, C3HC4 (zinc finger)"/>
    <property type="match status" value="1"/>
</dbReference>
<dbReference type="PROSITE" id="PS01359">
    <property type="entry name" value="ZF_PHD_1"/>
    <property type="match status" value="1"/>
</dbReference>
<sequence length="288" mass="33753">MTCLNIILGKDINVRKYCIVNTTQRSTIECYRQLLYQSQTVSNDKVLINAMESAPLEEFICSMCGLEDITQHFLLACDCQKITHMNCPCHPNLLATVPSTLFDPSEKIALDDYHLAWFCPICVEYSHNDMPILMKRRQAILQSFDDAFFEVEEIMDYDKESDQYLIKWRNYPHTANNWRHADPGFYDAIIAYWKTWVFEHPDTLPPSKAKAIIEKLQGSSKTPLFFYFSDIKKSKRMMTNPSQNQNQDQSQNQSQNQVQSQNQNQNQKQRDQKQVYIGILTIYQYPKE</sequence>
<keyword evidence="2" id="KW-0863">Zinc-finger</keyword>
<dbReference type="CDD" id="cd00024">
    <property type="entry name" value="CD_CSD"/>
    <property type="match status" value="1"/>
</dbReference>
<feature type="domain" description="Chromo" evidence="5">
    <location>
        <begin position="149"/>
        <end position="178"/>
    </location>
</feature>
<proteinExistence type="predicted"/>
<evidence type="ECO:0000256" key="1">
    <source>
        <dbReference type="ARBA" id="ARBA00022723"/>
    </source>
</evidence>
<gene>
    <name evidence="6" type="ORF">RFI_37115</name>
</gene>
<dbReference type="PROSITE" id="PS50013">
    <property type="entry name" value="CHROMO_2"/>
    <property type="match status" value="1"/>
</dbReference>
<dbReference type="Proteomes" id="UP000023152">
    <property type="component" value="Unassembled WGS sequence"/>
</dbReference>
<dbReference type="InterPro" id="IPR016197">
    <property type="entry name" value="Chromo-like_dom_sf"/>
</dbReference>
<organism evidence="6 7">
    <name type="scientific">Reticulomyxa filosa</name>
    <dbReference type="NCBI Taxonomy" id="46433"/>
    <lineage>
        <taxon>Eukaryota</taxon>
        <taxon>Sar</taxon>
        <taxon>Rhizaria</taxon>
        <taxon>Retaria</taxon>
        <taxon>Foraminifera</taxon>
        <taxon>Monothalamids</taxon>
        <taxon>Reticulomyxidae</taxon>
        <taxon>Reticulomyxa</taxon>
    </lineage>
</organism>
<dbReference type="InterPro" id="IPR013083">
    <property type="entry name" value="Znf_RING/FYVE/PHD"/>
</dbReference>
<evidence type="ECO:0000259" key="5">
    <source>
        <dbReference type="PROSITE" id="PS50013"/>
    </source>
</evidence>
<feature type="compositionally biased region" description="Low complexity" evidence="4">
    <location>
        <begin position="242"/>
        <end position="267"/>
    </location>
</feature>
<evidence type="ECO:0000256" key="2">
    <source>
        <dbReference type="ARBA" id="ARBA00022771"/>
    </source>
</evidence>
<name>X6LEA5_RETFI</name>
<feature type="region of interest" description="Disordered" evidence="4">
    <location>
        <begin position="237"/>
        <end position="272"/>
    </location>
</feature>
<reference evidence="6 7" key="1">
    <citation type="journal article" date="2013" name="Curr. Biol.">
        <title>The Genome of the Foraminiferan Reticulomyxa filosa.</title>
        <authorList>
            <person name="Glockner G."/>
            <person name="Hulsmann N."/>
            <person name="Schleicher M."/>
            <person name="Noegel A.A."/>
            <person name="Eichinger L."/>
            <person name="Gallinger C."/>
            <person name="Pawlowski J."/>
            <person name="Sierra R."/>
            <person name="Euteneuer U."/>
            <person name="Pillet L."/>
            <person name="Moustafa A."/>
            <person name="Platzer M."/>
            <person name="Groth M."/>
            <person name="Szafranski K."/>
            <person name="Schliwa M."/>
        </authorList>
    </citation>
    <scope>NUCLEOTIDE SEQUENCE [LARGE SCALE GENOMIC DNA]</scope>
</reference>
<keyword evidence="3" id="KW-0862">Zinc</keyword>
<evidence type="ECO:0000256" key="4">
    <source>
        <dbReference type="SAM" id="MobiDB-lite"/>
    </source>
</evidence>
<dbReference type="SUPFAM" id="SSF54160">
    <property type="entry name" value="Chromo domain-like"/>
    <property type="match status" value="1"/>
</dbReference>
<evidence type="ECO:0000256" key="3">
    <source>
        <dbReference type="ARBA" id="ARBA00022833"/>
    </source>
</evidence>